<reference evidence="11" key="4">
    <citation type="journal article" date="2008" name="Nucleic Acids Res.">
        <title>The rice annotation project database (RAP-DB): 2008 update.</title>
        <authorList>
            <consortium name="The rice annotation project (RAP)"/>
        </authorList>
    </citation>
    <scope>GENOME REANNOTATION</scope>
    <source>
        <strain evidence="11">cv. Nipponbare</strain>
    </source>
</reference>
<dbReference type="InterPro" id="IPR005162">
    <property type="entry name" value="Retrotrans_gag_dom"/>
</dbReference>
<feature type="region of interest" description="Disordered" evidence="7">
    <location>
        <begin position="1"/>
        <end position="60"/>
    </location>
</feature>
<dbReference type="GO" id="GO:0003676">
    <property type="term" value="F:nucleic acid binding"/>
    <property type="evidence" value="ECO:0007669"/>
    <property type="project" value="InterPro"/>
</dbReference>
<dbReference type="PANTHER" id="PTHR37984">
    <property type="entry name" value="PROTEIN CBG26694"/>
    <property type="match status" value="1"/>
</dbReference>
<dbReference type="InterPro" id="IPR012337">
    <property type="entry name" value="RNaseH-like_sf"/>
</dbReference>
<dbReference type="Pfam" id="PF13456">
    <property type="entry name" value="RVT_3"/>
    <property type="match status" value="1"/>
</dbReference>
<reference evidence="9" key="1">
    <citation type="submission" date="2004-11" db="EMBL/GenBank/DDBJ databases">
        <title>Oryza sativa (japonica cultivar-group) chromosome 5 BAC clone OJ1537_B05, complete sequence.</title>
        <authorList>
            <person name="Chow T.-Y."/>
            <person name="Hsing Y.-I.C."/>
            <person name="Chen C.-S."/>
            <person name="Chen H.-H."/>
            <person name="Liu S.-M."/>
            <person name="Chao Y.-T."/>
            <person name="Chang S.-J."/>
            <person name="Chen H.-C."/>
            <person name="Chen S.-K."/>
            <person name="Chen T.-R."/>
            <person name="Chen Y.-L."/>
            <person name="Cheng C.-H."/>
            <person name="Chung C.-I."/>
            <person name="Han S.-Y."/>
            <person name="Hsiao S.-H."/>
            <person name="Hsiung J.-N."/>
            <person name="Hsu C.-H."/>
            <person name="Huang J.-J."/>
            <person name="Kau P.-I."/>
            <person name="Lee M.-C."/>
            <person name="Leu H.-L."/>
            <person name="Li Y.-F."/>
            <person name="Lin S.-J."/>
            <person name="Lin Y.-C."/>
            <person name="Wu S.-W."/>
            <person name="Yu C.-Y."/>
            <person name="Yu S.-W."/>
            <person name="Wu H.-P."/>
            <person name="Shaw J.-F."/>
            <person name="McCombie W.R."/>
            <person name="Muller S."/>
            <person name="Spiegel L."/>
            <person name="de la Bastide M."/>
            <person name="Zutavern T."/>
            <person name="Nascimento L."/>
            <person name="Balija V."/>
            <person name="Bell M."/>
            <person name="Miller B."/>
            <person name="Katzenberger F."/>
            <person name="Andrade M.V."/>
            <person name="Dike S."/>
            <person name="O'Shaughnessy A."/>
            <person name="Palmer L."/>
        </authorList>
    </citation>
    <scope>NUCLEOTIDE SEQUENCE</scope>
</reference>
<dbReference type="InterPro" id="IPR041577">
    <property type="entry name" value="RT_RNaseH_2"/>
</dbReference>
<dbReference type="InterPro" id="IPR050951">
    <property type="entry name" value="Retrovirus_Pol_polyprotein"/>
</dbReference>
<dbReference type="GO" id="GO:0015074">
    <property type="term" value="P:DNA integration"/>
    <property type="evidence" value="ECO:0007669"/>
    <property type="project" value="InterPro"/>
</dbReference>
<dbReference type="EMBL" id="AC121363">
    <property type="protein sequence ID" value="AAV43934.1"/>
    <property type="molecule type" value="Genomic_DNA"/>
</dbReference>
<dbReference type="InterPro" id="IPR043502">
    <property type="entry name" value="DNA/RNA_pol_sf"/>
</dbReference>
<evidence type="ECO:0000313" key="10">
    <source>
        <dbReference type="EMBL" id="AAV43934.1"/>
    </source>
</evidence>
<dbReference type="Pfam" id="PF03732">
    <property type="entry name" value="Retrotrans_gag"/>
    <property type="match status" value="1"/>
</dbReference>
<reference evidence="11" key="3">
    <citation type="journal article" date="2005" name="Nature">
        <title>The map-based sequence of the rice genome.</title>
        <authorList>
            <consortium name="International rice genome sequencing project (IRGSP)"/>
            <person name="Matsumoto T."/>
            <person name="Wu J."/>
            <person name="Kanamori H."/>
            <person name="Katayose Y."/>
            <person name="Fujisawa M."/>
            <person name="Namiki N."/>
            <person name="Mizuno H."/>
            <person name="Yamamoto K."/>
            <person name="Antonio B.A."/>
            <person name="Baba T."/>
            <person name="Sakata K."/>
            <person name="Nagamura Y."/>
            <person name="Aoki H."/>
            <person name="Arikawa K."/>
            <person name="Arita K."/>
            <person name="Bito T."/>
            <person name="Chiden Y."/>
            <person name="Fujitsuka N."/>
            <person name="Fukunaka R."/>
            <person name="Hamada M."/>
            <person name="Harada C."/>
            <person name="Hayashi A."/>
            <person name="Hijishita S."/>
            <person name="Honda M."/>
            <person name="Hosokawa S."/>
            <person name="Ichikawa Y."/>
            <person name="Idonuma A."/>
            <person name="Iijima M."/>
            <person name="Ikeda M."/>
            <person name="Ikeno M."/>
            <person name="Ito K."/>
            <person name="Ito S."/>
            <person name="Ito T."/>
            <person name="Ito Y."/>
            <person name="Ito Y."/>
            <person name="Iwabuchi A."/>
            <person name="Kamiya K."/>
            <person name="Karasawa W."/>
            <person name="Kurita K."/>
            <person name="Katagiri S."/>
            <person name="Kikuta A."/>
            <person name="Kobayashi H."/>
            <person name="Kobayashi N."/>
            <person name="Machita K."/>
            <person name="Maehara T."/>
            <person name="Masukawa M."/>
            <person name="Mizubayashi T."/>
            <person name="Mukai Y."/>
            <person name="Nagasaki H."/>
            <person name="Nagata Y."/>
            <person name="Naito S."/>
            <person name="Nakashima M."/>
            <person name="Nakama Y."/>
            <person name="Nakamichi Y."/>
            <person name="Nakamura M."/>
            <person name="Meguro A."/>
            <person name="Negishi M."/>
            <person name="Ohta I."/>
            <person name="Ohta T."/>
            <person name="Okamoto M."/>
            <person name="Ono N."/>
            <person name="Saji S."/>
            <person name="Sakaguchi M."/>
            <person name="Sakai K."/>
            <person name="Shibata M."/>
            <person name="Shimokawa T."/>
            <person name="Song J."/>
            <person name="Takazaki Y."/>
            <person name="Terasawa K."/>
            <person name="Tsugane M."/>
            <person name="Tsuji K."/>
            <person name="Ueda S."/>
            <person name="Waki K."/>
            <person name="Yamagata H."/>
            <person name="Yamamoto M."/>
            <person name="Yamamoto S."/>
            <person name="Yamane H."/>
            <person name="Yoshiki S."/>
            <person name="Yoshihara R."/>
            <person name="Yukawa K."/>
            <person name="Zhong H."/>
            <person name="Yano M."/>
            <person name="Yuan Q."/>
            <person name="Ouyang S."/>
            <person name="Liu J."/>
            <person name="Jones K.M."/>
            <person name="Gansberger K."/>
            <person name="Moffat K."/>
            <person name="Hill J."/>
            <person name="Bera J."/>
            <person name="Fadrosh D."/>
            <person name="Jin S."/>
            <person name="Johri S."/>
            <person name="Kim M."/>
            <person name="Overton L."/>
            <person name="Reardon M."/>
            <person name="Tsitrin T."/>
            <person name="Vuong H."/>
            <person name="Weaver B."/>
            <person name="Ciecko A."/>
            <person name="Tallon L."/>
            <person name="Jackson J."/>
            <person name="Pai G."/>
            <person name="Aken S.V."/>
            <person name="Utterback T."/>
            <person name="Reidmuller S."/>
            <person name="Feldblyum T."/>
            <person name="Hsiao J."/>
            <person name="Zismann V."/>
            <person name="Iobst S."/>
            <person name="de Vazeille A.R."/>
            <person name="Buell C.R."/>
            <person name="Ying K."/>
            <person name="Li Y."/>
            <person name="Lu T."/>
            <person name="Huang Y."/>
            <person name="Zhao Q."/>
            <person name="Feng Q."/>
            <person name="Zhang L."/>
            <person name="Zhu J."/>
            <person name="Weng Q."/>
            <person name="Mu J."/>
            <person name="Lu Y."/>
            <person name="Fan D."/>
            <person name="Liu Y."/>
            <person name="Guan J."/>
            <person name="Zhang Y."/>
            <person name="Yu S."/>
            <person name="Liu X."/>
            <person name="Zhang Y."/>
            <person name="Hong G."/>
            <person name="Han B."/>
            <person name="Choisne N."/>
            <person name="Demange N."/>
            <person name="Orjeda G."/>
            <person name="Samain S."/>
            <person name="Cattolico L."/>
            <person name="Pelletier E."/>
            <person name="Couloux A."/>
            <person name="Segurens B."/>
            <person name="Wincker P."/>
            <person name="D'Hont A."/>
            <person name="Scarpelli C."/>
            <person name="Weissenbach J."/>
            <person name="Salanoubat M."/>
            <person name="Quetier F."/>
            <person name="Yu Y."/>
            <person name="Kim H.R."/>
            <person name="Rambo T."/>
            <person name="Currie J."/>
            <person name="Collura K."/>
            <person name="Luo M."/>
            <person name="Yang T."/>
            <person name="Ammiraju J.S.S."/>
            <person name="Engler F."/>
            <person name="Soderlund C."/>
            <person name="Wing R.A."/>
            <person name="Palmer L.E."/>
            <person name="de la Bastide M."/>
            <person name="Spiegel L."/>
            <person name="Nascimento L."/>
            <person name="Zutavern T."/>
            <person name="O'Shaughnessy A."/>
            <person name="Dike S."/>
            <person name="Dedhia N."/>
            <person name="Preston R."/>
            <person name="Balija V."/>
            <person name="McCombie W.R."/>
            <person name="Chow T."/>
            <person name="Chen H."/>
            <person name="Chung M."/>
            <person name="Chen C."/>
            <person name="Shaw J."/>
            <person name="Wu H."/>
            <person name="Hsiao K."/>
            <person name="Chao Y."/>
            <person name="Chu M."/>
            <person name="Cheng C."/>
            <person name="Hour A."/>
            <person name="Lee P."/>
            <person name="Lin S."/>
            <person name="Lin Y."/>
            <person name="Liou J."/>
            <person name="Liu S."/>
            <person name="Hsing Y."/>
            <person name="Raghuvanshi S."/>
            <person name="Mohanty A."/>
            <person name="Bharti A.K."/>
            <person name="Gaur A."/>
            <person name="Gupta V."/>
            <person name="Kumar D."/>
            <person name="Ravi V."/>
            <person name="Vij S."/>
            <person name="Kapur A."/>
            <person name="Khurana P."/>
            <person name="Khurana P."/>
            <person name="Khurana J.P."/>
            <person name="Tyagi A.K."/>
            <person name="Gaikwad K."/>
            <person name="Singh A."/>
            <person name="Dalal V."/>
            <person name="Srivastava S."/>
            <person name="Dixit A."/>
            <person name="Pal A.K."/>
            <person name="Ghazi I.A."/>
            <person name="Yadav M."/>
            <person name="Pandit A."/>
            <person name="Bhargava A."/>
            <person name="Sureshbabu K."/>
            <person name="Batra K."/>
            <person name="Sharma T.R."/>
            <person name="Mohapatra T."/>
            <person name="Singh N.K."/>
            <person name="Messing J."/>
            <person name="Nelson A.B."/>
            <person name="Fuks G."/>
            <person name="Kavchok S."/>
            <person name="Keizer G."/>
            <person name="Linton E."/>
            <person name="Llaca V."/>
            <person name="Song R."/>
            <person name="Tanyolac B."/>
            <person name="Young S."/>
            <person name="Ho-Il K."/>
            <person name="Hahn J.H."/>
            <person name="Sangsakoo G."/>
            <person name="Vanavichit A."/>
            <person name="de Mattos Luiz.A.T."/>
            <person name="Zimmer P.D."/>
            <person name="Malone G."/>
            <person name="Dellagostin O."/>
            <person name="de Oliveira A.C."/>
            <person name="Bevan M."/>
            <person name="Bancroft I."/>
            <person name="Minx P."/>
            <person name="Cordum H."/>
            <person name="Wilson R."/>
            <person name="Cheng Z."/>
            <person name="Jin W."/>
            <person name="Jiang J."/>
            <person name="Leong S.A."/>
            <person name="Iwama H."/>
            <person name="Gojobori T."/>
            <person name="Itoh T."/>
            <person name="Niimura Y."/>
            <person name="Fujii Y."/>
            <person name="Habara T."/>
            <person name="Sakai H."/>
            <person name="Sato Y."/>
            <person name="Wilson G."/>
            <person name="Kumar K."/>
            <person name="McCouch S."/>
            <person name="Juretic N."/>
            <person name="Hoen D."/>
            <person name="Wright S."/>
            <person name="Bruskiewich R."/>
            <person name="Bureau T."/>
            <person name="Miyao A."/>
            <person name="Hirochika H."/>
            <person name="Nishikawa T."/>
            <person name="Kadowaki K."/>
            <person name="Sugiura M."/>
            <person name="Burr B."/>
            <person name="Sasaki T."/>
        </authorList>
    </citation>
    <scope>NUCLEOTIDE SEQUENCE [LARGE SCALE GENOMIC DNA]</scope>
    <source>
        <strain evidence="11">cv. Nipponbare</strain>
    </source>
</reference>
<dbReference type="SUPFAM" id="SSF56672">
    <property type="entry name" value="DNA/RNA polymerases"/>
    <property type="match status" value="1"/>
</dbReference>
<evidence type="ECO:0000256" key="1">
    <source>
        <dbReference type="ARBA" id="ARBA00022679"/>
    </source>
</evidence>
<feature type="compositionally biased region" description="Basic and acidic residues" evidence="7">
    <location>
        <begin position="297"/>
        <end position="319"/>
    </location>
</feature>
<keyword evidence="5" id="KW-0233">DNA recombination</keyword>
<dbReference type="EMBL" id="AC104281">
    <property type="protein sequence ID" value="AAV43893.1"/>
    <property type="molecule type" value="Genomic_DNA"/>
</dbReference>
<evidence type="ECO:0000256" key="3">
    <source>
        <dbReference type="ARBA" id="ARBA00022722"/>
    </source>
</evidence>
<name>Q5W6Z3_ORYSJ</name>
<feature type="region of interest" description="Disordered" evidence="7">
    <location>
        <begin position="490"/>
        <end position="551"/>
    </location>
</feature>
<dbReference type="Gene3D" id="2.40.70.10">
    <property type="entry name" value="Acid Proteases"/>
    <property type="match status" value="1"/>
</dbReference>
<dbReference type="CDD" id="cd01647">
    <property type="entry name" value="RT_LTR"/>
    <property type="match status" value="1"/>
</dbReference>
<proteinExistence type="predicted"/>
<dbReference type="Gene3D" id="3.10.10.10">
    <property type="entry name" value="HIV Type 1 Reverse Transcriptase, subunit A, domain 1"/>
    <property type="match status" value="1"/>
</dbReference>
<keyword evidence="3" id="KW-0540">Nuclease</keyword>
<dbReference type="CDD" id="cd00303">
    <property type="entry name" value="retropepsin_like"/>
    <property type="match status" value="1"/>
</dbReference>
<keyword evidence="1" id="KW-0808">Transferase</keyword>
<feature type="region of interest" description="Disordered" evidence="7">
    <location>
        <begin position="262"/>
        <end position="373"/>
    </location>
</feature>
<dbReference type="InterPro" id="IPR001584">
    <property type="entry name" value="Integrase_cat-core"/>
</dbReference>
<keyword evidence="4" id="KW-0255">Endonuclease</keyword>
<dbReference type="CDD" id="cd09279">
    <property type="entry name" value="RNase_HI_like"/>
    <property type="match status" value="1"/>
</dbReference>
<organism evidence="10 11">
    <name type="scientific">Oryza sativa subsp. japonica</name>
    <name type="common">Rice</name>
    <dbReference type="NCBI Taxonomy" id="39947"/>
    <lineage>
        <taxon>Eukaryota</taxon>
        <taxon>Viridiplantae</taxon>
        <taxon>Streptophyta</taxon>
        <taxon>Embryophyta</taxon>
        <taxon>Tracheophyta</taxon>
        <taxon>Spermatophyta</taxon>
        <taxon>Magnoliopsida</taxon>
        <taxon>Liliopsida</taxon>
        <taxon>Poales</taxon>
        <taxon>Poaceae</taxon>
        <taxon>BOP clade</taxon>
        <taxon>Oryzoideae</taxon>
        <taxon>Oryzeae</taxon>
        <taxon>Oryzinae</taxon>
        <taxon>Oryza</taxon>
        <taxon>Oryza sativa</taxon>
    </lineage>
</organism>
<dbReference type="InterPro" id="IPR036397">
    <property type="entry name" value="RNaseH_sf"/>
</dbReference>
<dbReference type="Pfam" id="PF00665">
    <property type="entry name" value="rve"/>
    <property type="match status" value="1"/>
</dbReference>
<evidence type="ECO:0000256" key="7">
    <source>
        <dbReference type="SAM" id="MobiDB-lite"/>
    </source>
</evidence>
<dbReference type="Pfam" id="PF17919">
    <property type="entry name" value="RT_RNaseH_2"/>
    <property type="match status" value="1"/>
</dbReference>
<gene>
    <name evidence="9" type="ORF">OJ1537_B05.11</name>
    <name evidence="10" type="ORF">OSJNBa0036C12.3</name>
</gene>
<evidence type="ECO:0000256" key="4">
    <source>
        <dbReference type="ARBA" id="ARBA00022759"/>
    </source>
</evidence>
<keyword evidence="2" id="KW-0548">Nucleotidyltransferase</keyword>
<dbReference type="Pfam" id="PF00078">
    <property type="entry name" value="RVT_1"/>
    <property type="match status" value="1"/>
</dbReference>
<dbReference type="SUPFAM" id="SSF53098">
    <property type="entry name" value="Ribonuclease H-like"/>
    <property type="match status" value="2"/>
</dbReference>
<dbReference type="InterPro" id="IPR043128">
    <property type="entry name" value="Rev_trsase/Diguanyl_cyclase"/>
</dbReference>
<dbReference type="GO" id="GO:0006310">
    <property type="term" value="P:DNA recombination"/>
    <property type="evidence" value="ECO:0007669"/>
    <property type="project" value="UniProtKB-KW"/>
</dbReference>
<feature type="compositionally biased region" description="Basic and acidic residues" evidence="7">
    <location>
        <begin position="277"/>
        <end position="288"/>
    </location>
</feature>
<feature type="domain" description="Integrase catalytic" evidence="8">
    <location>
        <begin position="1422"/>
        <end position="1565"/>
    </location>
</feature>
<dbReference type="Gene3D" id="1.10.340.70">
    <property type="match status" value="1"/>
</dbReference>
<dbReference type="Proteomes" id="UP000000763">
    <property type="component" value="Chromosome 5"/>
</dbReference>
<sequence>MSISTGPPMTGNENVVATNQGDSMSKNPPAGTENGASTTSELEKDSDAAKPCRSDMNCEPTKMTSEATRSWCPIHKTRKHILQACWVFLNVRAEIRACKERGIQLISPTRDVYCPIHKTKNHDLSSCKVFLSAMKAPSPKVQQSHIPIRDKDKERGATPTSDRFVGVIDIDSHEPSVLHLLEDYGSSTTSAPREVLAIEDVGTSVRTNAEAENQLTTPAQHIRAVNAILRETPYDPVLNDDLARWTERLRESVTNLSNAFEEATAAAHPEQPPTRDANGENLERRESPQRATPPPRGTDDLRDHINGRRETRRTRDNVNRSRRHVSSQRHDNENQGDRSNEDRDHDNRHNHHDHNDRERQRFRPGAIEKYDGSTDPEEFLQVYSTVLYAAGADDNTLANYLPTALKGSARSWLMHLPPYSISSWADLWQQFIANFQGTYERHAIEDDLHALTQDSGESLREYVWCFNECRNTIPKITDASVIRAFKSDDALRRKNDKPKAGGEKKPATDASESSKKKNRKNGKRKSQAEVLATEYANPPKRPDPQSSDTKKAWYPIHKTDRHSLEDCLVFKKSLEKHIAFEKGKRVRVVEKDEEAVPHESDSAYPDSDLHVSHIFGGSTTYSSKREYKKVKREVYSTWQGAAPKMKWSEQKIEFSEQDHPKTAVIPGQYPIVVEPTIRNIKVARVLIDGGSSINLLFASTLDAMGIPQSELTPTDQPFHGITPQSSSRPLGKITLPVTFGQANNFRTEQITFDVAEFDTAYNAIIGRTALAKFMAASHYAYQVLKMSGPKGTITVQGNAKLAVQCDKRSLDMVEQTPSPPATTEPPKKLSDMPGVPREVIEHKLMACPKDHFPLPRIDQLVDSTAGCELLSFLDAYSGYHQISMAKEDEEKTAFITPFGVFCYVKMPFGLITAGNTFQRTVQGALSNQLGNNVEAYVDDIVVKTKTSDPLIDDLRETFDNLRRYRLMLNPEKCTFGVPSGKLLGFLVSGRGIEANPEKIKAIENMKSPTRLKEIQKLTGCMAALSRFVARMGERGQPFFALLKKQDKFVWTQEAEEAFVALKRYLSNPLVLVAPQPNEELFLYIAAMPYSVSTIIVVEREKVQRPVYYVSEALHDAKTRYPQIQKLLYAVIMTSRKLRHYFQAHRVTVVSSCPLGEVVRNKDVVGCIVKWVVELSQFDVHFTPRTAIKSQVLADFVADWTMPDNKSDNQIDNETWTMAFDGALNSQGAGAGFILTSPSGDQFKHAIHLNFRATNNTAEYEGLLAGIRAAAVLGVKRLIVKGDSELVANQVHKDYKCSNPELSKYLAEVRKLEKSKELPEDDTEAEKITRKAKIYCMVGNDLYKKALNGVLLKCVSSDDGRHLLLDIHEGICGSHAAGRTLVEKAFRQGFFWPTALKDACDMVQRCEACQFHSKHTKLPAQALQTIPLTWPFSCWGLDILGPFPRGQGGYRFLFVAIDKFTKWIEVVPTGKIKADNAIKFIKGIFCRYGLPHRIITDNGSQFISVDFQDYCIGLGVKICFASVSHPQSNGQVERANGIVLQGIKTHVYDRLMSHDKKWVEELPSVL</sequence>
<feature type="compositionally biased region" description="Polar residues" evidence="7">
    <location>
        <begin position="1"/>
        <end position="26"/>
    </location>
</feature>
<feature type="compositionally biased region" description="Basic and acidic residues" evidence="7">
    <location>
        <begin position="328"/>
        <end position="372"/>
    </location>
</feature>
<accession>Q5W6Z3</accession>
<evidence type="ECO:0000256" key="2">
    <source>
        <dbReference type="ARBA" id="ARBA00022695"/>
    </source>
</evidence>
<feature type="region of interest" description="Disordered" evidence="7">
    <location>
        <begin position="812"/>
        <end position="833"/>
    </location>
</feature>
<keyword evidence="4" id="KW-0378">Hydrolase</keyword>
<evidence type="ECO:0000259" key="8">
    <source>
        <dbReference type="PROSITE" id="PS50994"/>
    </source>
</evidence>
<dbReference type="InterPro" id="IPR021109">
    <property type="entry name" value="Peptidase_aspartic_dom_sf"/>
</dbReference>
<feature type="compositionally biased region" description="Basic and acidic residues" evidence="7">
    <location>
        <begin position="41"/>
        <end position="53"/>
    </location>
</feature>
<feature type="compositionally biased region" description="Basic and acidic residues" evidence="7">
    <location>
        <begin position="490"/>
        <end position="515"/>
    </location>
</feature>
<evidence type="ECO:0000256" key="6">
    <source>
        <dbReference type="ARBA" id="ARBA00023268"/>
    </source>
</evidence>
<feature type="compositionally biased region" description="Basic and acidic residues" evidence="7">
    <location>
        <begin position="540"/>
        <end position="551"/>
    </location>
</feature>
<dbReference type="PANTHER" id="PTHR37984:SF5">
    <property type="entry name" value="PROTEIN NYNRIN-LIKE"/>
    <property type="match status" value="1"/>
</dbReference>
<feature type="compositionally biased region" description="Basic residues" evidence="7">
    <location>
        <begin position="516"/>
        <end position="525"/>
    </location>
</feature>
<dbReference type="GO" id="GO:0004523">
    <property type="term" value="F:RNA-DNA hybrid ribonuclease activity"/>
    <property type="evidence" value="ECO:0007669"/>
    <property type="project" value="InterPro"/>
</dbReference>
<dbReference type="PROSITE" id="PS50994">
    <property type="entry name" value="INTEGRASE"/>
    <property type="match status" value="1"/>
</dbReference>
<keyword evidence="6" id="KW-0511">Multifunctional enzyme</keyword>
<reference evidence="10" key="2">
    <citation type="submission" date="2004-11" db="EMBL/GenBank/DDBJ databases">
        <title>Oryza sativa (japonica cultivar-group) chromosome 5 BAC clone OSJNBa0036C12, complete sequence.</title>
        <authorList>
            <person name="Chow T.-Y."/>
            <person name="Hsing Y.-I.C."/>
            <person name="Chen C.-S."/>
            <person name="Chen H.-H."/>
            <person name="Liu S.-M."/>
            <person name="Chao Y.-T."/>
            <person name="Chang S.-J."/>
            <person name="Chen H.-C."/>
            <person name="Chen S.-K."/>
            <person name="Chen T.-R."/>
            <person name="Chen Y.-L."/>
            <person name="Cheng C.-H."/>
            <person name="Chung C.-I."/>
            <person name="Han S.-Y."/>
            <person name="Hsiao S.-H."/>
            <person name="Hsiung J.-N."/>
            <person name="Hsu C.-H."/>
            <person name="Huang J.-J."/>
            <person name="Kau P.-I."/>
            <person name="Lee M.-C."/>
            <person name="Leu H.-L."/>
            <person name="Li Y.-F."/>
            <person name="Lin S.-J."/>
            <person name="Lin Y.-C."/>
            <person name="Wu S.-W."/>
            <person name="Yu C.-Y."/>
            <person name="Yu S.-W."/>
            <person name="Wu H.-P."/>
            <person name="Shaw J.-F."/>
            <person name="McCombie W.R."/>
            <person name="Muller S."/>
            <person name="Spiegel L."/>
            <person name="de la Bastide M."/>
            <person name="Zutavern T."/>
            <person name="Nascimento L."/>
            <person name="Balija V."/>
            <person name="Bell M."/>
            <person name="Miller B."/>
            <person name="Katzenberger F."/>
            <person name="Andrade M.V."/>
            <person name="Dike S."/>
            <person name="O'Shaughnessy A."/>
            <person name="Palmer L."/>
        </authorList>
    </citation>
    <scope>NUCLEOTIDE SEQUENCE</scope>
</reference>
<dbReference type="InterPro" id="IPR000477">
    <property type="entry name" value="RT_dom"/>
</dbReference>
<dbReference type="iPTMnet" id="Q5W6Z3"/>
<dbReference type="GO" id="GO:0016779">
    <property type="term" value="F:nucleotidyltransferase activity"/>
    <property type="evidence" value="ECO:0007669"/>
    <property type="project" value="UniProtKB-KW"/>
</dbReference>
<dbReference type="InterPro" id="IPR002156">
    <property type="entry name" value="RNaseH_domain"/>
</dbReference>
<protein>
    <submittedName>
        <fullName evidence="10">Polyprotein</fullName>
    </submittedName>
</protein>
<evidence type="ECO:0000256" key="5">
    <source>
        <dbReference type="ARBA" id="ARBA00023172"/>
    </source>
</evidence>
<evidence type="ECO:0000313" key="9">
    <source>
        <dbReference type="EMBL" id="AAV43893.1"/>
    </source>
</evidence>
<evidence type="ECO:0000313" key="11">
    <source>
        <dbReference type="Proteomes" id="UP000000763"/>
    </source>
</evidence>
<dbReference type="Gene3D" id="3.30.70.270">
    <property type="match status" value="2"/>
</dbReference>
<dbReference type="Gene3D" id="3.30.420.10">
    <property type="entry name" value="Ribonuclease H-like superfamily/Ribonuclease H"/>
    <property type="match status" value="2"/>
</dbReference>